<dbReference type="AlphaFoldDB" id="W5J4V8"/>
<reference evidence="1" key="2">
    <citation type="submission" date="2010-05" db="EMBL/GenBank/DDBJ databases">
        <authorList>
            <person name="Almeida L.G."/>
            <person name="Nicolas M.F."/>
            <person name="Souza R.C."/>
            <person name="Vasconcelos A.T.R."/>
        </authorList>
    </citation>
    <scope>NUCLEOTIDE SEQUENCE</scope>
</reference>
<accession>W5J4V8</accession>
<keyword evidence="3" id="KW-1185">Reference proteome</keyword>
<evidence type="ECO:0000313" key="1">
    <source>
        <dbReference type="EMBL" id="ETN59512.1"/>
    </source>
</evidence>
<reference evidence="1" key="3">
    <citation type="journal article" date="2013" name="Nucleic Acids Res.">
        <title>The genome of Anopheles darlingi, the main neotropical malaria vector.</title>
        <authorList>
            <person name="Marinotti O."/>
            <person name="Cerqueira G.C."/>
            <person name="de Almeida L.G."/>
            <person name="Ferro M.I."/>
            <person name="Loreto E.L."/>
            <person name="Zaha A."/>
            <person name="Teixeira S.M."/>
            <person name="Wespiser A.R."/>
            <person name="Almeida E Silva A."/>
            <person name="Schlindwein A.D."/>
            <person name="Pacheco A.C."/>
            <person name="Silva A.L."/>
            <person name="Graveley B.R."/>
            <person name="Walenz B.P."/>
            <person name="Lima Bde A."/>
            <person name="Ribeiro C.A."/>
            <person name="Nunes-Silva C.G."/>
            <person name="de Carvalho C.R."/>
            <person name="Soares C.M."/>
            <person name="de Menezes C.B."/>
            <person name="Matiolli C."/>
            <person name="Caffrey D."/>
            <person name="Araujo D.A."/>
            <person name="de Oliveira D.M."/>
            <person name="Golenbock D."/>
            <person name="Grisard E.C."/>
            <person name="Fantinatti-Garboggini F."/>
            <person name="de Carvalho F.M."/>
            <person name="Barcellos F.G."/>
            <person name="Prosdocimi F."/>
            <person name="May G."/>
            <person name="Azevedo Junior G.M."/>
            <person name="Guimaraes G.M."/>
            <person name="Goldman G.H."/>
            <person name="Padilha I.Q."/>
            <person name="Batista Jda S."/>
            <person name="Ferro J.A."/>
            <person name="Ribeiro J.M."/>
            <person name="Fietto J.L."/>
            <person name="Dabbas K.M."/>
            <person name="Cerdeira L."/>
            <person name="Agnez-Lima L.F."/>
            <person name="Brocchi M."/>
            <person name="de Carvalho M.O."/>
            <person name="Teixeira Mde M."/>
            <person name="Diniz Maia Mde M."/>
            <person name="Goldman M.H."/>
            <person name="Cruz Schneider M.P."/>
            <person name="Felipe M.S."/>
            <person name="Hungria M."/>
            <person name="Nicolas M.F."/>
            <person name="Pereira M."/>
            <person name="Montes M.A."/>
            <person name="Cantao M.E."/>
            <person name="Vincentz M."/>
            <person name="Rafael M.S."/>
            <person name="Silverman N."/>
            <person name="Stoco P.H."/>
            <person name="Souza R.C."/>
            <person name="Vicentini R."/>
            <person name="Gazzinelli R.T."/>
            <person name="Neves Rde O."/>
            <person name="Silva R."/>
            <person name="Astolfi-Filho S."/>
            <person name="Maciel T.E."/>
            <person name="Urmenyi T.P."/>
            <person name="Tadei W.P."/>
            <person name="Camargo E.P."/>
            <person name="de Vasconcelos A.T."/>
        </authorList>
    </citation>
    <scope>NUCLEOTIDE SEQUENCE</scope>
</reference>
<organism evidence="1">
    <name type="scientific">Anopheles darlingi</name>
    <name type="common">Mosquito</name>
    <dbReference type="NCBI Taxonomy" id="43151"/>
    <lineage>
        <taxon>Eukaryota</taxon>
        <taxon>Metazoa</taxon>
        <taxon>Ecdysozoa</taxon>
        <taxon>Arthropoda</taxon>
        <taxon>Hexapoda</taxon>
        <taxon>Insecta</taxon>
        <taxon>Pterygota</taxon>
        <taxon>Neoptera</taxon>
        <taxon>Endopterygota</taxon>
        <taxon>Diptera</taxon>
        <taxon>Nematocera</taxon>
        <taxon>Culicoidea</taxon>
        <taxon>Culicidae</taxon>
        <taxon>Anophelinae</taxon>
        <taxon>Anopheles</taxon>
    </lineage>
</organism>
<dbReference type="Proteomes" id="UP000000673">
    <property type="component" value="Unassembled WGS sequence"/>
</dbReference>
<proteinExistence type="predicted"/>
<protein>
    <submittedName>
        <fullName evidence="1 2">Uncharacterized protein</fullName>
    </submittedName>
</protein>
<gene>
    <name evidence="1" type="ORF">AND_008890</name>
</gene>
<dbReference type="EMBL" id="ADMH02002077">
    <property type="protein sequence ID" value="ETN59512.1"/>
    <property type="molecule type" value="Genomic_DNA"/>
</dbReference>
<reference evidence="2" key="4">
    <citation type="submission" date="2015-06" db="UniProtKB">
        <authorList>
            <consortium name="EnsemblMetazoa"/>
        </authorList>
    </citation>
    <scope>IDENTIFICATION</scope>
</reference>
<dbReference type="HOGENOM" id="CLU_2742117_0_0_1"/>
<evidence type="ECO:0000313" key="3">
    <source>
        <dbReference type="Proteomes" id="UP000000673"/>
    </source>
</evidence>
<name>W5J4V8_ANODA</name>
<sequence length="71" mass="7842">MVADLTNSTPVVVLVGNCRRLEELQTYREKIKNLVDTPRVAEEEAATSSTQPKIYPVYSSKLPIAPIGLLN</sequence>
<dbReference type="EnsemblMetazoa" id="ADAC008890-RA">
    <property type="protein sequence ID" value="ADAC008890-PA"/>
    <property type="gene ID" value="ADAC008890"/>
</dbReference>
<dbReference type="VEuPathDB" id="VectorBase:ADAC008890"/>
<evidence type="ECO:0000313" key="2">
    <source>
        <dbReference type="EnsemblMetazoa" id="ADAC008890-PA"/>
    </source>
</evidence>
<reference evidence="1 3" key="1">
    <citation type="journal article" date="2010" name="BMC Genomics">
        <title>Combination of measures distinguishes pre-miRNAs from other stem-loops in the genome of the newly sequenced Anopheles darlingi.</title>
        <authorList>
            <person name="Mendes N.D."/>
            <person name="Freitas A.T."/>
            <person name="Vasconcelos A.T."/>
            <person name="Sagot M.F."/>
        </authorList>
    </citation>
    <scope>NUCLEOTIDE SEQUENCE</scope>
</reference>